<protein>
    <recommendedName>
        <fullName evidence="1">N-acetyltransferase domain-containing protein</fullName>
    </recommendedName>
</protein>
<feature type="domain" description="N-acetyltransferase" evidence="1">
    <location>
        <begin position="138"/>
        <end position="271"/>
    </location>
</feature>
<dbReference type="EMBL" id="FQTY01000014">
    <property type="protein sequence ID" value="SHE98104.1"/>
    <property type="molecule type" value="Genomic_DNA"/>
</dbReference>
<dbReference type="GeneID" id="90995966"/>
<dbReference type="RefSeq" id="WP_072976631.1">
    <property type="nucleotide sequence ID" value="NZ_FQTY01000014.1"/>
</dbReference>
<dbReference type="Proteomes" id="UP000184114">
    <property type="component" value="Unassembled WGS sequence"/>
</dbReference>
<dbReference type="PANTHER" id="PTHR31143:SF2">
    <property type="entry name" value="FR47-LIKE DOMAIN-CONTAINING PROTEIN-RELATED"/>
    <property type="match status" value="1"/>
</dbReference>
<dbReference type="GO" id="GO:0016747">
    <property type="term" value="F:acyltransferase activity, transferring groups other than amino-acyl groups"/>
    <property type="evidence" value="ECO:0007669"/>
    <property type="project" value="InterPro"/>
</dbReference>
<evidence type="ECO:0000313" key="2">
    <source>
        <dbReference type="EMBL" id="SHE98104.1"/>
    </source>
</evidence>
<dbReference type="InterPro" id="IPR016181">
    <property type="entry name" value="Acyl_CoA_acyltransferase"/>
</dbReference>
<gene>
    <name evidence="2" type="ORF">SAMN02745784_02419</name>
</gene>
<name>A0A1M4XWY6_9FIRM</name>
<dbReference type="Pfam" id="PF08445">
    <property type="entry name" value="FR47"/>
    <property type="match status" value="1"/>
</dbReference>
<evidence type="ECO:0000259" key="1">
    <source>
        <dbReference type="PROSITE" id="PS51186"/>
    </source>
</evidence>
<dbReference type="PANTHER" id="PTHR31143">
    <property type="match status" value="1"/>
</dbReference>
<dbReference type="PROSITE" id="PS51186">
    <property type="entry name" value="GNAT"/>
    <property type="match status" value="1"/>
</dbReference>
<dbReference type="Gene3D" id="3.40.630.30">
    <property type="match status" value="1"/>
</dbReference>
<evidence type="ECO:0000313" key="3">
    <source>
        <dbReference type="Proteomes" id="UP000184114"/>
    </source>
</evidence>
<dbReference type="STRING" id="1123404.SAMN02745784_02419"/>
<dbReference type="InterPro" id="IPR000182">
    <property type="entry name" value="GNAT_dom"/>
</dbReference>
<accession>A0A1M4XWY6</accession>
<dbReference type="InterPro" id="IPR013653">
    <property type="entry name" value="GCN5-like_dom"/>
</dbReference>
<keyword evidence="3" id="KW-1185">Reference proteome</keyword>
<dbReference type="CDD" id="cd04301">
    <property type="entry name" value="NAT_SF"/>
    <property type="match status" value="1"/>
</dbReference>
<dbReference type="SUPFAM" id="SSF55729">
    <property type="entry name" value="Acyl-CoA N-acyltransferases (Nat)"/>
    <property type="match status" value="1"/>
</dbReference>
<dbReference type="AlphaFoldDB" id="A0A1M4XWY6"/>
<organism evidence="2 3">
    <name type="scientific">Tissierella praeacuta DSM 18095</name>
    <dbReference type="NCBI Taxonomy" id="1123404"/>
    <lineage>
        <taxon>Bacteria</taxon>
        <taxon>Bacillati</taxon>
        <taxon>Bacillota</taxon>
        <taxon>Tissierellia</taxon>
        <taxon>Tissierellales</taxon>
        <taxon>Tissierellaceae</taxon>
        <taxon>Tissierella</taxon>
    </lineage>
</organism>
<reference evidence="3" key="1">
    <citation type="submission" date="2016-11" db="EMBL/GenBank/DDBJ databases">
        <authorList>
            <person name="Varghese N."/>
            <person name="Submissions S."/>
        </authorList>
    </citation>
    <scope>NUCLEOTIDE SEQUENCE [LARGE SCALE GENOMIC DNA]</scope>
    <source>
        <strain evidence="3">DSM 18095</strain>
    </source>
</reference>
<dbReference type="InterPro" id="IPR027365">
    <property type="entry name" value="GNAT_acetyltra_YdfB-like"/>
</dbReference>
<sequence>MLIPFDKFSDIFDTKPFITEEVRFNLMHRIRESENPILIKSENGKIIIAQSSPQYPAWIWTSKDIEEQEYKELEDGFYNLFKKQSNLKFIAKPEIAEILADNFAKRKNITWKISMSMESYYCPSIKFPMNISGSIGKPSLDDVNIISEFFVGFIRDCFGISTTVDKQFKAASSYILSDNFYVWRNGNEIVSMANIAHRSSRHGRINEVYTSPSHRRKGYAGALVSELSKIIYKENKIPMLYTDLLNPASNKTYKKIGFVECGIVNQVSFEV</sequence>
<proteinExistence type="predicted"/>